<evidence type="ECO:0008006" key="4">
    <source>
        <dbReference type="Google" id="ProtNLM"/>
    </source>
</evidence>
<accession>A0A2G1DH76</accession>
<keyword evidence="1" id="KW-0175">Coiled coil</keyword>
<dbReference type="EMBL" id="NXFY01000012">
    <property type="protein sequence ID" value="PHO17835.1"/>
    <property type="molecule type" value="Genomic_DNA"/>
</dbReference>
<sequence>MLAKIFFIFCFFTILLFGAEQNSSNFIKQKIEIRELKKELNDFYNKKETEYKQRKKELEDLLSKIEKEKQEIKRIRDDNQVILQDIKGEVQSKTAKIYNNMKPKVTAEIFNKMIDEGNLQDVFDIILKLKEKKVTLIMKFLTIKNASQLTLMLKNYTKNNTKG</sequence>
<reference evidence="2 3" key="1">
    <citation type="submission" date="2017-09" db="EMBL/GenBank/DDBJ databases">
        <title>Arcobacter canalis sp. nov., a new species isolated from a water canal contaminated with urban sewage.</title>
        <authorList>
            <person name="Perez-Cataluna A."/>
            <person name="Salas-Masso N."/>
            <person name="Figueras M.J."/>
        </authorList>
    </citation>
    <scope>NUCLEOTIDE SEQUENCE [LARGE SCALE GENOMIC DNA]</scope>
    <source>
        <strain evidence="2 3">F98-3</strain>
    </source>
</reference>
<comment type="caution">
    <text evidence="2">The sequence shown here is derived from an EMBL/GenBank/DDBJ whole genome shotgun (WGS) entry which is preliminary data.</text>
</comment>
<evidence type="ECO:0000256" key="1">
    <source>
        <dbReference type="SAM" id="Coils"/>
    </source>
</evidence>
<evidence type="ECO:0000313" key="2">
    <source>
        <dbReference type="EMBL" id="PHO17835.1"/>
    </source>
</evidence>
<organism evidence="2 3">
    <name type="scientific">Malaciobacter molluscorum LMG 25693</name>
    <dbReference type="NCBI Taxonomy" id="870501"/>
    <lineage>
        <taxon>Bacteria</taxon>
        <taxon>Pseudomonadati</taxon>
        <taxon>Campylobacterota</taxon>
        <taxon>Epsilonproteobacteria</taxon>
        <taxon>Campylobacterales</taxon>
        <taxon>Arcobacteraceae</taxon>
        <taxon>Malaciobacter</taxon>
    </lineage>
</organism>
<dbReference type="RefSeq" id="WP_099342727.1">
    <property type="nucleotide sequence ID" value="NZ_CP032098.1"/>
</dbReference>
<keyword evidence="3" id="KW-1185">Reference proteome</keyword>
<proteinExistence type="predicted"/>
<protein>
    <recommendedName>
        <fullName evidence="4">PDP protein</fullName>
    </recommendedName>
</protein>
<name>A0A2G1DH76_9BACT</name>
<dbReference type="AlphaFoldDB" id="A0A2G1DH76"/>
<feature type="coiled-coil region" evidence="1">
    <location>
        <begin position="33"/>
        <end position="85"/>
    </location>
</feature>
<evidence type="ECO:0000313" key="3">
    <source>
        <dbReference type="Proteomes" id="UP000221222"/>
    </source>
</evidence>
<gene>
    <name evidence="2" type="ORF">CPU12_08740</name>
</gene>
<dbReference type="Proteomes" id="UP000221222">
    <property type="component" value="Unassembled WGS sequence"/>
</dbReference>